<comment type="caution">
    <text evidence="10">The sequence shown here is derived from an EMBL/GenBank/DDBJ whole genome shotgun (WGS) entry which is preliminary data.</text>
</comment>
<comment type="catalytic activity">
    <reaction evidence="8">
        <text>Mo-molybdopterin + GTP + H(+) = Mo-molybdopterin guanine dinucleotide + diphosphate</text>
        <dbReference type="Rhea" id="RHEA:34243"/>
        <dbReference type="ChEBI" id="CHEBI:15378"/>
        <dbReference type="ChEBI" id="CHEBI:33019"/>
        <dbReference type="ChEBI" id="CHEBI:37565"/>
        <dbReference type="ChEBI" id="CHEBI:71302"/>
        <dbReference type="ChEBI" id="CHEBI:71310"/>
        <dbReference type="EC" id="2.7.7.77"/>
    </reaction>
</comment>
<dbReference type="SUPFAM" id="SSF53448">
    <property type="entry name" value="Nucleotide-diphospho-sugar transferases"/>
    <property type="match status" value="1"/>
</dbReference>
<accession>A0ABV7H781</accession>
<dbReference type="Pfam" id="PF12804">
    <property type="entry name" value="NTP_transf_3"/>
    <property type="match status" value="1"/>
</dbReference>
<feature type="binding site" evidence="8">
    <location>
        <position position="110"/>
    </location>
    <ligand>
        <name>GTP</name>
        <dbReference type="ChEBI" id="CHEBI:37565"/>
    </ligand>
</feature>
<dbReference type="Proteomes" id="UP001595556">
    <property type="component" value="Unassembled WGS sequence"/>
</dbReference>
<organism evidence="10 11">
    <name type="scientific">Piscinibacterium candidicorallinum</name>
    <dbReference type="NCBI Taxonomy" id="1793872"/>
    <lineage>
        <taxon>Bacteria</taxon>
        <taxon>Pseudomonadati</taxon>
        <taxon>Pseudomonadota</taxon>
        <taxon>Betaproteobacteria</taxon>
        <taxon>Burkholderiales</taxon>
        <taxon>Piscinibacterium</taxon>
    </lineage>
</organism>
<evidence type="ECO:0000256" key="8">
    <source>
        <dbReference type="HAMAP-Rule" id="MF_00316"/>
    </source>
</evidence>
<keyword evidence="5 8" id="KW-0460">Magnesium</keyword>
<feature type="binding site" evidence="8">
    <location>
        <position position="25"/>
    </location>
    <ligand>
        <name>GTP</name>
        <dbReference type="ChEBI" id="CHEBI:37565"/>
    </ligand>
</feature>
<reference evidence="11" key="1">
    <citation type="journal article" date="2019" name="Int. J. Syst. Evol. Microbiol.">
        <title>The Global Catalogue of Microorganisms (GCM) 10K type strain sequencing project: providing services to taxonomists for standard genome sequencing and annotation.</title>
        <authorList>
            <consortium name="The Broad Institute Genomics Platform"/>
            <consortium name="The Broad Institute Genome Sequencing Center for Infectious Disease"/>
            <person name="Wu L."/>
            <person name="Ma J."/>
        </authorList>
    </citation>
    <scope>NUCLEOTIDE SEQUENCE [LARGE SCALE GENOMIC DNA]</scope>
    <source>
        <strain evidence="11">KCTC 52168</strain>
    </source>
</reference>
<keyword evidence="11" id="KW-1185">Reference proteome</keyword>
<feature type="binding site" evidence="8">
    <location>
        <position position="71"/>
    </location>
    <ligand>
        <name>GTP</name>
        <dbReference type="ChEBI" id="CHEBI:37565"/>
    </ligand>
</feature>
<dbReference type="InterPro" id="IPR025877">
    <property type="entry name" value="MobA-like_NTP_Trfase"/>
</dbReference>
<evidence type="ECO:0000259" key="9">
    <source>
        <dbReference type="Pfam" id="PF12804"/>
    </source>
</evidence>
<dbReference type="EMBL" id="JBHRTI010000007">
    <property type="protein sequence ID" value="MFC3148461.1"/>
    <property type="molecule type" value="Genomic_DNA"/>
</dbReference>
<feature type="binding site" evidence="8">
    <location>
        <position position="110"/>
    </location>
    <ligand>
        <name>Mg(2+)</name>
        <dbReference type="ChEBI" id="CHEBI:18420"/>
    </ligand>
</feature>
<dbReference type="HAMAP" id="MF_00316">
    <property type="entry name" value="MobA"/>
    <property type="match status" value="1"/>
</dbReference>
<comment type="caution">
    <text evidence="8">Lacks conserved residue(s) required for the propagation of feature annotation.</text>
</comment>
<sequence length="212" mass="22390">MSVRESICGLILAGGASQRFGGRDKGQQILAGRALADHVLERLAPQVSQVLLSANRNTFAYERAGVRVLADLALGLGEGPPPPGEQGPLGGLRAAWAATTHSWIALCPVDAPLLAPDLVTRLASARQGSDTAVVCRTREGPEPLFALVHRNTEPALVQRLMVGERAAQGFWRAVGARELDCSDIAESFANVNTPQALAEMEARLAARPAQSD</sequence>
<keyword evidence="1 8" id="KW-0963">Cytoplasm</keyword>
<keyword evidence="4 8" id="KW-0547">Nucleotide-binding</keyword>
<dbReference type="PANTHER" id="PTHR19136">
    <property type="entry name" value="MOLYBDENUM COFACTOR GUANYLYLTRANSFERASE"/>
    <property type="match status" value="1"/>
</dbReference>
<keyword evidence="3 8" id="KW-0479">Metal-binding</keyword>
<comment type="domain">
    <text evidence="8">The N-terminal domain determines nucleotide recognition and specific binding, while the C-terminal domain determines the specific binding to the target protein.</text>
</comment>
<evidence type="ECO:0000256" key="5">
    <source>
        <dbReference type="ARBA" id="ARBA00022842"/>
    </source>
</evidence>
<proteinExistence type="inferred from homology"/>
<evidence type="ECO:0000313" key="10">
    <source>
        <dbReference type="EMBL" id="MFC3148461.1"/>
    </source>
</evidence>
<keyword evidence="10" id="KW-0548">Nucleotidyltransferase</keyword>
<keyword evidence="6 8" id="KW-0342">GTP-binding</keyword>
<comment type="cofactor">
    <cofactor evidence="8">
        <name>Mg(2+)</name>
        <dbReference type="ChEBI" id="CHEBI:18420"/>
    </cofactor>
</comment>
<evidence type="ECO:0000256" key="4">
    <source>
        <dbReference type="ARBA" id="ARBA00022741"/>
    </source>
</evidence>
<dbReference type="InterPro" id="IPR029044">
    <property type="entry name" value="Nucleotide-diphossugar_trans"/>
</dbReference>
<dbReference type="EC" id="2.7.7.77" evidence="8"/>
<evidence type="ECO:0000256" key="3">
    <source>
        <dbReference type="ARBA" id="ARBA00022723"/>
    </source>
</evidence>
<protein>
    <recommendedName>
        <fullName evidence="8">Molybdenum cofactor guanylyltransferase</fullName>
        <shortName evidence="8">MoCo guanylyltransferase</shortName>
        <ecNumber evidence="8">2.7.7.77</ecNumber>
    </recommendedName>
    <alternativeName>
        <fullName evidence="8">GTP:molybdopterin guanylyltransferase</fullName>
    </alternativeName>
    <alternativeName>
        <fullName evidence="8">Mo-MPT guanylyltransferase</fullName>
    </alternativeName>
    <alternativeName>
        <fullName evidence="8">Molybdopterin guanylyltransferase</fullName>
    </alternativeName>
    <alternativeName>
        <fullName evidence="8">Molybdopterin-guanine dinucleotide synthase</fullName>
        <shortName evidence="8">MGD synthase</shortName>
    </alternativeName>
</protein>
<dbReference type="Gene3D" id="3.90.550.10">
    <property type="entry name" value="Spore Coat Polysaccharide Biosynthesis Protein SpsA, Chain A"/>
    <property type="match status" value="1"/>
</dbReference>
<feature type="domain" description="MobA-like NTP transferase" evidence="9">
    <location>
        <begin position="9"/>
        <end position="165"/>
    </location>
</feature>
<dbReference type="NCBIfam" id="TIGR02665">
    <property type="entry name" value="molyb_mobA"/>
    <property type="match status" value="1"/>
</dbReference>
<comment type="function">
    <text evidence="8">Transfers a GMP moiety from GTP to Mo-molybdopterin (Mo-MPT) cofactor (Moco or molybdenum cofactor) to form Mo-molybdopterin guanine dinucleotide (Mo-MGD) cofactor.</text>
</comment>
<evidence type="ECO:0000256" key="6">
    <source>
        <dbReference type="ARBA" id="ARBA00023134"/>
    </source>
</evidence>
<dbReference type="CDD" id="cd02503">
    <property type="entry name" value="MobA"/>
    <property type="match status" value="1"/>
</dbReference>
<evidence type="ECO:0000256" key="2">
    <source>
        <dbReference type="ARBA" id="ARBA00022679"/>
    </source>
</evidence>
<dbReference type="GO" id="GO:0061603">
    <property type="term" value="F:molybdenum cofactor guanylyltransferase activity"/>
    <property type="evidence" value="ECO:0007669"/>
    <property type="project" value="UniProtKB-EC"/>
</dbReference>
<comment type="subcellular location">
    <subcellularLocation>
        <location evidence="8">Cytoplasm</location>
    </subcellularLocation>
</comment>
<dbReference type="RefSeq" id="WP_377304454.1">
    <property type="nucleotide sequence ID" value="NZ_CP180191.1"/>
</dbReference>
<evidence type="ECO:0000256" key="1">
    <source>
        <dbReference type="ARBA" id="ARBA00022490"/>
    </source>
</evidence>
<evidence type="ECO:0000256" key="7">
    <source>
        <dbReference type="ARBA" id="ARBA00023150"/>
    </source>
</evidence>
<dbReference type="InterPro" id="IPR013482">
    <property type="entry name" value="Molybde_CF_guanTrfase"/>
</dbReference>
<comment type="similarity">
    <text evidence="8">Belongs to the MobA family.</text>
</comment>
<name>A0ABV7H781_9BURK</name>
<evidence type="ECO:0000313" key="11">
    <source>
        <dbReference type="Proteomes" id="UP001595556"/>
    </source>
</evidence>
<comment type="subunit">
    <text evidence="8">Monomer.</text>
</comment>
<keyword evidence="7 8" id="KW-0501">Molybdenum cofactor biosynthesis</keyword>
<dbReference type="PANTHER" id="PTHR19136:SF81">
    <property type="entry name" value="MOLYBDENUM COFACTOR GUANYLYLTRANSFERASE"/>
    <property type="match status" value="1"/>
</dbReference>
<feature type="binding site" evidence="8">
    <location>
        <begin position="12"/>
        <end position="14"/>
    </location>
    <ligand>
        <name>GTP</name>
        <dbReference type="ChEBI" id="CHEBI:37565"/>
    </ligand>
</feature>
<gene>
    <name evidence="8 10" type="primary">mobA</name>
    <name evidence="10" type="ORF">ACFOEN_12590</name>
</gene>
<keyword evidence="2 8" id="KW-0808">Transferase</keyword>